<evidence type="ECO:0000313" key="3">
    <source>
        <dbReference type="Proteomes" id="UP000000387"/>
    </source>
</evidence>
<reference evidence="3" key="1">
    <citation type="submission" date="2010-10" db="EMBL/GenBank/DDBJ databases">
        <title>The complete genome of Rothia dentocariosa ATCC 17931.</title>
        <authorList>
            <person name="Muzny D."/>
            <person name="Qin X."/>
            <person name="Buhay C."/>
            <person name="Dugan-Rocha S."/>
            <person name="Ding Y."/>
            <person name="Chen G."/>
            <person name="Hawes A."/>
            <person name="Holder M."/>
            <person name="Jhangiani S."/>
            <person name="Johnson A."/>
            <person name="Khan Z."/>
            <person name="Li Z."/>
            <person name="Liu W."/>
            <person name="Liu X."/>
            <person name="Perez L."/>
            <person name="Shen H."/>
            <person name="Wang Q."/>
            <person name="Watt J."/>
            <person name="Xi L."/>
            <person name="Xin Y."/>
            <person name="Zhou J."/>
            <person name="Deng J."/>
            <person name="Jiang H."/>
            <person name="Liu Y."/>
            <person name="Qu J."/>
            <person name="Song X.-Z."/>
            <person name="Zhang L."/>
            <person name="Villasana D."/>
            <person name="Johnson A."/>
            <person name="Liu J."/>
            <person name="Liyanage D."/>
            <person name="Lorensuhewa L."/>
            <person name="Robinson T."/>
            <person name="Song A."/>
            <person name="Song B.-B."/>
            <person name="Dinh H."/>
            <person name="Thornton R."/>
            <person name="Coyle M."/>
            <person name="Francisco L."/>
            <person name="Jackson L."/>
            <person name="Javaid M."/>
            <person name="Korchina V."/>
            <person name="Kovar C."/>
            <person name="Mata R."/>
            <person name="Mathew T."/>
            <person name="Ngo R."/>
            <person name="Nguyen L."/>
            <person name="Nguyen N."/>
            <person name="Okwuonu G."/>
            <person name="Ongeri F."/>
            <person name="Pham C."/>
            <person name="Simmons D."/>
            <person name="Wilczek-Boney K."/>
            <person name="Hale W."/>
            <person name="Jakkamsetti A."/>
            <person name="Pham P."/>
            <person name="Ruth R."/>
            <person name="San Lucas F."/>
            <person name="Warren J."/>
            <person name="Zhang J."/>
            <person name="Zhao Z."/>
            <person name="Zhou C."/>
            <person name="Zhu D."/>
            <person name="Lee S."/>
            <person name="Bess C."/>
            <person name="Blankenburg K."/>
            <person name="Forbes L."/>
            <person name="Fu Q."/>
            <person name="Gubbala S."/>
            <person name="Hirani K."/>
            <person name="Jayaseelan J.C."/>
            <person name="Lara F."/>
            <person name="Munidasa M."/>
            <person name="Palculict T."/>
            <person name="Patil S."/>
            <person name="Pu L.-L."/>
            <person name="Saada N."/>
            <person name="Tang L."/>
            <person name="Weissenberger G."/>
            <person name="Zhu Y."/>
            <person name="Hemphill L."/>
            <person name="Shang Y."/>
            <person name="Youmans B."/>
            <person name="Ayvaz T."/>
            <person name="Ross M."/>
            <person name="Santibanez J."/>
            <person name="Aqrawi P."/>
            <person name="Gross S."/>
            <person name="Joshi V."/>
            <person name="Fowler G."/>
            <person name="Nazareth L."/>
            <person name="Reid J."/>
            <person name="Worley K."/>
            <person name="Petrosino J."/>
            <person name="Highlander S."/>
            <person name="Gibbs R."/>
        </authorList>
    </citation>
    <scope>NUCLEOTIDE SEQUENCE [LARGE SCALE GENOMIC DNA]</scope>
    <source>
        <strain evidence="3">ATCC 17931 / CDC X599 / XDIA</strain>
    </source>
</reference>
<organism evidence="2 3">
    <name type="scientific">Rothia dentocariosa (strain ATCC 17931 / CDC X599 / XDIA)</name>
    <dbReference type="NCBI Taxonomy" id="762948"/>
    <lineage>
        <taxon>Bacteria</taxon>
        <taxon>Bacillati</taxon>
        <taxon>Actinomycetota</taxon>
        <taxon>Actinomycetes</taxon>
        <taxon>Micrococcales</taxon>
        <taxon>Micrococcaceae</taxon>
        <taxon>Rothia</taxon>
    </lineage>
</organism>
<dbReference type="eggNOG" id="COG0702">
    <property type="taxonomic scope" value="Bacteria"/>
</dbReference>
<dbReference type="Gene3D" id="3.40.50.720">
    <property type="entry name" value="NAD(P)-binding Rossmann-like Domain"/>
    <property type="match status" value="1"/>
</dbReference>
<dbReference type="InterPro" id="IPR036291">
    <property type="entry name" value="NAD(P)-bd_dom_sf"/>
</dbReference>
<evidence type="ECO:0000313" key="2">
    <source>
        <dbReference type="EMBL" id="ADP40604.1"/>
    </source>
</evidence>
<dbReference type="EMBL" id="CP002280">
    <property type="protein sequence ID" value="ADP40604.1"/>
    <property type="molecule type" value="Genomic_DNA"/>
</dbReference>
<protein>
    <recommendedName>
        <fullName evidence="1">NAD(P)-binding domain-containing protein</fullName>
    </recommendedName>
</protein>
<dbReference type="AlphaFoldDB" id="E3H4A1"/>
<gene>
    <name evidence="2" type="ordered locus">HMPREF0733_11147</name>
</gene>
<feature type="domain" description="NAD(P)-binding" evidence="1">
    <location>
        <begin position="28"/>
        <end position="219"/>
    </location>
</feature>
<dbReference type="KEGG" id="rdn:HMPREF0733_11147"/>
<dbReference type="PANTHER" id="PTHR15020">
    <property type="entry name" value="FLAVIN REDUCTASE-RELATED"/>
    <property type="match status" value="1"/>
</dbReference>
<proteinExistence type="predicted"/>
<dbReference type="Proteomes" id="UP000000387">
    <property type="component" value="Chromosome"/>
</dbReference>
<name>E3H4A1_ROTDC</name>
<dbReference type="SUPFAM" id="SSF51735">
    <property type="entry name" value="NAD(P)-binding Rossmann-fold domains"/>
    <property type="match status" value="1"/>
</dbReference>
<dbReference type="Pfam" id="PF13460">
    <property type="entry name" value="NAD_binding_10"/>
    <property type="match status" value="1"/>
</dbReference>
<sequence>MRHSKPSLDIQVFFNTQEDTMANVTIIGGHGKVALLAEPMLRERGHTVNAIIRSEDQSADIMATGANPVVADITALSTEEMAQLFKDLHTEVLVWSAGAGGVGGPERTYAIDRDAAIRSMEAAQQAGLRRYIMVSYLGAGTEHGVPADNPFFAYAEAKAEADQHLRGTRLEYTILGPGMLTTEDEGGISVGVDPVYHSDLSSHTPRATVARVLTEVVDDSSTIGKGIPFTGGDTEIRQALAQAPSSSQLR</sequence>
<dbReference type="CDD" id="cd05243">
    <property type="entry name" value="SDR_a5"/>
    <property type="match status" value="1"/>
</dbReference>
<accession>E3H4A1</accession>
<evidence type="ECO:0000259" key="1">
    <source>
        <dbReference type="Pfam" id="PF13460"/>
    </source>
</evidence>
<dbReference type="InterPro" id="IPR016040">
    <property type="entry name" value="NAD(P)-bd_dom"/>
</dbReference>
<dbReference type="HOGENOM" id="CLU_025711_1_1_11"/>
<dbReference type="PANTHER" id="PTHR15020:SF50">
    <property type="entry name" value="UPF0659 PROTEIN YMR090W"/>
    <property type="match status" value="1"/>
</dbReference>